<dbReference type="Gene3D" id="2.60.120.200">
    <property type="match status" value="2"/>
</dbReference>
<comment type="caution">
    <text evidence="1">The sequence shown here is derived from an EMBL/GenBank/DDBJ whole genome shotgun (WGS) entry which is preliminary data.</text>
</comment>
<protein>
    <submittedName>
        <fullName evidence="1">Structural protein</fullName>
    </submittedName>
</protein>
<accession>K2H0X6</accession>
<organism evidence="1">
    <name type="scientific">uncultured bacterium</name>
    <name type="common">gcode 4</name>
    <dbReference type="NCBI Taxonomy" id="1234023"/>
    <lineage>
        <taxon>Bacteria</taxon>
        <taxon>environmental samples</taxon>
    </lineage>
</organism>
<name>K2H0X6_9BACT</name>
<proteinExistence type="predicted"/>
<dbReference type="InterPro" id="IPR013320">
    <property type="entry name" value="ConA-like_dom_sf"/>
</dbReference>
<dbReference type="EMBL" id="AMFJ01000162">
    <property type="protein sequence ID" value="EKE29495.1"/>
    <property type="molecule type" value="Genomic_DNA"/>
</dbReference>
<evidence type="ECO:0000313" key="1">
    <source>
        <dbReference type="EMBL" id="EKE29495.1"/>
    </source>
</evidence>
<dbReference type="AlphaFoldDB" id="K2H0X6"/>
<gene>
    <name evidence="1" type="ORF">ACD_2C00162G0005</name>
</gene>
<reference evidence="1" key="1">
    <citation type="journal article" date="2012" name="Science">
        <title>Fermentation, hydrogen, and sulfur metabolism in multiple uncultivated bacterial phyla.</title>
        <authorList>
            <person name="Wrighton K.C."/>
            <person name="Thomas B.C."/>
            <person name="Sharon I."/>
            <person name="Miller C.S."/>
            <person name="Castelle C.J."/>
            <person name="VerBerkmoes N.C."/>
            <person name="Wilkins M.J."/>
            <person name="Hettich R.L."/>
            <person name="Lipton M.S."/>
            <person name="Williams K.H."/>
            <person name="Long P.E."/>
            <person name="Banfield J.F."/>
        </authorList>
    </citation>
    <scope>NUCLEOTIDE SEQUENCE [LARGE SCALE GENOMIC DNA]</scope>
</reference>
<dbReference type="SUPFAM" id="SSF49899">
    <property type="entry name" value="Concanavalin A-like lectins/glucanases"/>
    <property type="match status" value="2"/>
</dbReference>
<dbReference type="Pfam" id="PF13385">
    <property type="entry name" value="Laminin_G_3"/>
    <property type="match status" value="2"/>
</dbReference>
<sequence>MNNVAVFDSSKVYASTSSTWLTAAEVESLMVTIQSAYLTWNVTTPAVQEVLAATWSALTDLWVWLVKNSLGWGAVASWGGTGWGGTAADTLTSLLLHWDNVASPSDFLDSSASPKTVTAIGNPIQKSWYGNFNWTAWNNISIPDSSDFDFTSSNWTIDLWLYPTNISAYPWFIGQLNNTDKNWCAYIHVNGAIAVWVSWLNEIKSADWVIVNNKWQHIAIVKNWTSTTIYVDWRNVASATTSVWTNSTYPLLIWGFLSGWANQYFWWYIDEVRISNTARWTSNFDTNLPTWHYDNDANTKLLIHFDWAWSAFTDSSSSNRPITPSWSVTQSSLKIGDWAIYLNWNTSYLSIPASDDITFWSWNFTLETWMNPATVSWWQRIFSQMWSTNSDRSIYLAMNSNKIHLWISTGTVAAFDISFPFNTSISANVWTHIALVRNGSTISLYVNWVKDSVTYNIWTTAIRTSSSNFGVWWWDSAWEYFNWYLDEVRISKWIDRSNWTTFPVPNSAY</sequence>